<sequence length="587" mass="66026">MYRASPLDGWPRTWFLPSPAIGYGLETATRSPRLTKLWQWAVALCWTVGLSLLWFFVLVYIQRINVLQTVLLQTGMSYNQSDFVLALFLMASVTWFFRRCLMTRTLLTATPDTLDLQYIYWWRTKVHVVYDMHLIDRVAMPPHEQGTLEEHAEQQARDYAYLGSSFAANPQKGRTGASVGLAIRLVAMPGRFYRDAWKVALSYRGQEHTIWEVQGQRIAQTLHARLQMIIRDMQDTNVIDQWDTHCARYDPDGLSASQARHITLAKATFVRRGWVFKIGVGCFLALMVFGYVAYLVEQEKRSKSKSSSSPGHSQNITSILCVPATNQAFTLDGKGFTPVTIGTTPLREPQDGLLAQPETWKNAYKEITSSWPHSDENSSYAEIEKIKDHANHLLRTYDALPLANLSGTDYQRYVFLKAYTIAETTQGPLTIIVSPQQQFKGIPAGGSKALALFSGVYSCPAGTVRYHLVQSRRALHVSFHPEKPTSNAAPSTRSDKPSIATGVLCIADWVPALDWTNPAARQAWPYSLRVEKEITALMQAATVSQTLVVTVEIFHPDEARNQREPALIKVSQARGCSGGYRVYAMTY</sequence>
<dbReference type="AlphaFoldDB" id="A0A937W1Z4"/>
<feature type="transmembrane region" description="Helical" evidence="1">
    <location>
        <begin position="274"/>
        <end position="296"/>
    </location>
</feature>
<feature type="transmembrane region" description="Helical" evidence="1">
    <location>
        <begin position="81"/>
        <end position="97"/>
    </location>
</feature>
<feature type="transmembrane region" description="Helical" evidence="1">
    <location>
        <begin position="40"/>
        <end position="61"/>
    </location>
</feature>
<keyword evidence="1" id="KW-0472">Membrane</keyword>
<comment type="caution">
    <text evidence="2">The sequence shown here is derived from an EMBL/GenBank/DDBJ whole genome shotgun (WGS) entry which is preliminary data.</text>
</comment>
<gene>
    <name evidence="2" type="ORF">FJZ47_08055</name>
</gene>
<organism evidence="2 3">
    <name type="scientific">Tectimicrobiota bacterium</name>
    <dbReference type="NCBI Taxonomy" id="2528274"/>
    <lineage>
        <taxon>Bacteria</taxon>
        <taxon>Pseudomonadati</taxon>
        <taxon>Nitrospinota/Tectimicrobiota group</taxon>
        <taxon>Candidatus Tectimicrobiota</taxon>
    </lineage>
</organism>
<feature type="non-terminal residue" evidence="2">
    <location>
        <position position="587"/>
    </location>
</feature>
<evidence type="ECO:0000256" key="1">
    <source>
        <dbReference type="SAM" id="Phobius"/>
    </source>
</evidence>
<keyword evidence="1" id="KW-1133">Transmembrane helix</keyword>
<accession>A0A937W1Z4</accession>
<dbReference type="EMBL" id="VGLS01000190">
    <property type="protein sequence ID" value="MBM3223735.1"/>
    <property type="molecule type" value="Genomic_DNA"/>
</dbReference>
<dbReference type="Proteomes" id="UP000712673">
    <property type="component" value="Unassembled WGS sequence"/>
</dbReference>
<keyword evidence="1" id="KW-0812">Transmembrane</keyword>
<name>A0A937W1Z4_UNCTE</name>
<protein>
    <submittedName>
        <fullName evidence="2">Uncharacterized protein</fullName>
    </submittedName>
</protein>
<evidence type="ECO:0000313" key="3">
    <source>
        <dbReference type="Proteomes" id="UP000712673"/>
    </source>
</evidence>
<reference evidence="2" key="1">
    <citation type="submission" date="2019-03" db="EMBL/GenBank/DDBJ databases">
        <title>Lake Tanganyika Metagenome-Assembled Genomes (MAGs).</title>
        <authorList>
            <person name="Tran P."/>
        </authorList>
    </citation>
    <scope>NUCLEOTIDE SEQUENCE</scope>
    <source>
        <strain evidence="2">K_DeepCast_65m_m2_066</strain>
    </source>
</reference>
<proteinExistence type="predicted"/>
<evidence type="ECO:0000313" key="2">
    <source>
        <dbReference type="EMBL" id="MBM3223735.1"/>
    </source>
</evidence>